<dbReference type="Proteomes" id="UP000327179">
    <property type="component" value="Chromosome"/>
</dbReference>
<evidence type="ECO:0000256" key="4">
    <source>
        <dbReference type="SAM" id="SignalP"/>
    </source>
</evidence>
<evidence type="ECO:0000259" key="5">
    <source>
        <dbReference type="SMART" id="SM00062"/>
    </source>
</evidence>
<dbReference type="Pfam" id="PF00497">
    <property type="entry name" value="SBP_bac_3"/>
    <property type="match status" value="1"/>
</dbReference>
<sequence>MSPKALASLPLLLTLLLPSLAPAQTLDRIRASGTFTLGYLPDQPPFSSAEGEGASGYTIDLCQKVADQIRGQPGLASVKVRFVPLAPDKALDVVHDGGVDLLCSPMVETLKRRQNVSFSLPVYTAGIGVVVRKEAPISLVKVLNGEVEQTGPTWRATLNRGLAAHSFAVQGGTLVETWAREKLRLLKVLVTLETVTSPAEGVDQVASGKVDAFFADQMILRSLVARDAANAGLVVLERRFEFEPVALAMARDDEDFRLVVDTALSQVYRSGAIVPLYSQYFGAPGELDQTLFKVYSRP</sequence>
<reference evidence="6 7" key="1">
    <citation type="submission" date="2019-08" db="EMBL/GenBank/DDBJ databases">
        <title>Whole-genome Sequencing of e-waste polymer degrading bacterium Pseudomonas sp. strain PE08.</title>
        <authorList>
            <person name="Kirdat K."/>
            <person name="Debbarma P."/>
            <person name="Narawade N."/>
            <person name="Suyal D."/>
            <person name="Thorat V."/>
            <person name="Shouche Y."/>
            <person name="Goel R."/>
            <person name="Yadav A."/>
        </authorList>
    </citation>
    <scope>NUCLEOTIDE SEQUENCE [LARGE SCALE GENOMIC DNA]</scope>
    <source>
        <strain evidence="6 7">PE08</strain>
    </source>
</reference>
<dbReference type="AlphaFoldDB" id="A0A5J6QMY4"/>
<dbReference type="EMBL" id="CP043311">
    <property type="protein sequence ID" value="QEY62196.1"/>
    <property type="molecule type" value="Genomic_DNA"/>
</dbReference>
<dbReference type="CDD" id="cd13688">
    <property type="entry name" value="PBP2_GltI_DEBP"/>
    <property type="match status" value="1"/>
</dbReference>
<evidence type="ECO:0000256" key="3">
    <source>
        <dbReference type="ARBA" id="ARBA00022729"/>
    </source>
</evidence>
<accession>A0A5J6QMY4</accession>
<dbReference type="InterPro" id="IPR051455">
    <property type="entry name" value="Bact_solute-bind_prot3"/>
</dbReference>
<name>A0A5J6QMY4_9GAMM</name>
<feature type="domain" description="Solute-binding protein family 3/N-terminal" evidence="5">
    <location>
        <begin position="34"/>
        <end position="284"/>
    </location>
</feature>
<gene>
    <name evidence="6" type="ORF">FXN65_08960</name>
</gene>
<dbReference type="GO" id="GO:0005576">
    <property type="term" value="C:extracellular region"/>
    <property type="evidence" value="ECO:0007669"/>
    <property type="project" value="TreeGrafter"/>
</dbReference>
<dbReference type="GO" id="GO:0030288">
    <property type="term" value="C:outer membrane-bounded periplasmic space"/>
    <property type="evidence" value="ECO:0007669"/>
    <property type="project" value="TreeGrafter"/>
</dbReference>
<proteinExistence type="inferred from homology"/>
<dbReference type="PANTHER" id="PTHR30085:SF6">
    <property type="entry name" value="ABC TRANSPORTER GLUTAMINE-BINDING PROTEIN GLNH"/>
    <property type="match status" value="1"/>
</dbReference>
<dbReference type="RefSeq" id="WP_151132734.1">
    <property type="nucleotide sequence ID" value="NZ_CP043311.1"/>
</dbReference>
<dbReference type="SMART" id="SM00062">
    <property type="entry name" value="PBPb"/>
    <property type="match status" value="1"/>
</dbReference>
<dbReference type="Gene3D" id="3.40.190.10">
    <property type="entry name" value="Periplasmic binding protein-like II"/>
    <property type="match status" value="2"/>
</dbReference>
<evidence type="ECO:0000313" key="7">
    <source>
        <dbReference type="Proteomes" id="UP000327179"/>
    </source>
</evidence>
<evidence type="ECO:0000256" key="2">
    <source>
        <dbReference type="ARBA" id="ARBA00022448"/>
    </source>
</evidence>
<dbReference type="SUPFAM" id="SSF53850">
    <property type="entry name" value="Periplasmic binding protein-like II"/>
    <property type="match status" value="1"/>
</dbReference>
<dbReference type="KEGG" id="plal:FXN65_08960"/>
<protein>
    <submittedName>
        <fullName evidence="6">Amino acid ABC transporter substrate-binding protein</fullName>
    </submittedName>
</protein>
<dbReference type="InterPro" id="IPR001638">
    <property type="entry name" value="Solute-binding_3/MltF_N"/>
</dbReference>
<feature type="chain" id="PRO_5023820673" evidence="4">
    <location>
        <begin position="24"/>
        <end position="298"/>
    </location>
</feature>
<keyword evidence="7" id="KW-1185">Reference proteome</keyword>
<dbReference type="PANTHER" id="PTHR30085">
    <property type="entry name" value="AMINO ACID ABC TRANSPORTER PERMEASE"/>
    <property type="match status" value="1"/>
</dbReference>
<keyword evidence="3 4" id="KW-0732">Signal</keyword>
<organism evidence="6 7">
    <name type="scientific">Metapseudomonas lalkuanensis</name>
    <dbReference type="NCBI Taxonomy" id="2604832"/>
    <lineage>
        <taxon>Bacteria</taxon>
        <taxon>Pseudomonadati</taxon>
        <taxon>Pseudomonadota</taxon>
        <taxon>Gammaproteobacteria</taxon>
        <taxon>Pseudomonadales</taxon>
        <taxon>Pseudomonadaceae</taxon>
        <taxon>Metapseudomonas</taxon>
    </lineage>
</organism>
<keyword evidence="2" id="KW-0813">Transport</keyword>
<evidence type="ECO:0000256" key="1">
    <source>
        <dbReference type="ARBA" id="ARBA00010333"/>
    </source>
</evidence>
<feature type="signal peptide" evidence="4">
    <location>
        <begin position="1"/>
        <end position="23"/>
    </location>
</feature>
<comment type="similarity">
    <text evidence="1">Belongs to the bacterial solute-binding protein 3 family.</text>
</comment>
<dbReference type="GO" id="GO:0006865">
    <property type="term" value="P:amino acid transport"/>
    <property type="evidence" value="ECO:0007669"/>
    <property type="project" value="TreeGrafter"/>
</dbReference>
<evidence type="ECO:0000313" key="6">
    <source>
        <dbReference type="EMBL" id="QEY62196.1"/>
    </source>
</evidence>